<dbReference type="Proteomes" id="UP001178507">
    <property type="component" value="Unassembled WGS sequence"/>
</dbReference>
<feature type="transmembrane region" description="Helical" evidence="1">
    <location>
        <begin position="172"/>
        <end position="194"/>
    </location>
</feature>
<gene>
    <name evidence="2" type="ORF">EVOR1521_LOCUS4419</name>
</gene>
<feature type="transmembrane region" description="Helical" evidence="1">
    <location>
        <begin position="55"/>
        <end position="74"/>
    </location>
</feature>
<accession>A0AA36MKB9</accession>
<evidence type="ECO:0000313" key="2">
    <source>
        <dbReference type="EMBL" id="CAJ1375046.1"/>
    </source>
</evidence>
<keyword evidence="1" id="KW-0472">Membrane</keyword>
<sequence length="206" mass="22547">MENVANFVEMSTNCADSPTCSTDFNHFNQVGADDVGLCKKSRQQRRQRIHTVHCYIARTTASAVAVSAAILSSAEAPDDAASSDSWVKILVNLIYRLLSFMQDVLASIGEVIGRPPRMPLSEPEPPAALLWAVDLCILSSVLAFGFLVWAFMNWSDEEEDPKMEGETFGERMLTRFRVVIVMALSALGGGLLNVKHSVHSALFLGL</sequence>
<keyword evidence="1" id="KW-0812">Transmembrane</keyword>
<comment type="caution">
    <text evidence="2">The sequence shown here is derived from an EMBL/GenBank/DDBJ whole genome shotgun (WGS) entry which is preliminary data.</text>
</comment>
<dbReference type="EMBL" id="CAUJNA010000296">
    <property type="protein sequence ID" value="CAJ1375046.1"/>
    <property type="molecule type" value="Genomic_DNA"/>
</dbReference>
<proteinExistence type="predicted"/>
<evidence type="ECO:0000313" key="3">
    <source>
        <dbReference type="Proteomes" id="UP001178507"/>
    </source>
</evidence>
<dbReference type="AlphaFoldDB" id="A0AA36MKB9"/>
<keyword evidence="3" id="KW-1185">Reference proteome</keyword>
<protein>
    <submittedName>
        <fullName evidence="2">Uncharacterized protein</fullName>
    </submittedName>
</protein>
<reference evidence="2" key="1">
    <citation type="submission" date="2023-08" db="EMBL/GenBank/DDBJ databases">
        <authorList>
            <person name="Chen Y."/>
            <person name="Shah S."/>
            <person name="Dougan E. K."/>
            <person name="Thang M."/>
            <person name="Chan C."/>
        </authorList>
    </citation>
    <scope>NUCLEOTIDE SEQUENCE</scope>
</reference>
<evidence type="ECO:0000256" key="1">
    <source>
        <dbReference type="SAM" id="Phobius"/>
    </source>
</evidence>
<organism evidence="2 3">
    <name type="scientific">Effrenium voratum</name>
    <dbReference type="NCBI Taxonomy" id="2562239"/>
    <lineage>
        <taxon>Eukaryota</taxon>
        <taxon>Sar</taxon>
        <taxon>Alveolata</taxon>
        <taxon>Dinophyceae</taxon>
        <taxon>Suessiales</taxon>
        <taxon>Symbiodiniaceae</taxon>
        <taxon>Effrenium</taxon>
    </lineage>
</organism>
<name>A0AA36MKB9_9DINO</name>
<feature type="transmembrane region" description="Helical" evidence="1">
    <location>
        <begin position="129"/>
        <end position="152"/>
    </location>
</feature>
<keyword evidence="1" id="KW-1133">Transmembrane helix</keyword>